<dbReference type="AlphaFoldDB" id="A0A512INB1"/>
<evidence type="ECO:0008006" key="3">
    <source>
        <dbReference type="Google" id="ProtNLM"/>
    </source>
</evidence>
<accession>A0A512INB1</accession>
<name>A0A512INB1_9HYPH</name>
<organism evidence="1 2">
    <name type="scientific">Methylobacterium haplocladii</name>
    <dbReference type="NCBI Taxonomy" id="1176176"/>
    <lineage>
        <taxon>Bacteria</taxon>
        <taxon>Pseudomonadati</taxon>
        <taxon>Pseudomonadota</taxon>
        <taxon>Alphaproteobacteria</taxon>
        <taxon>Hyphomicrobiales</taxon>
        <taxon>Methylobacteriaceae</taxon>
        <taxon>Methylobacterium</taxon>
    </lineage>
</organism>
<dbReference type="Proteomes" id="UP000321258">
    <property type="component" value="Unassembled WGS sequence"/>
</dbReference>
<comment type="caution">
    <text evidence="1">The sequence shown here is derived from an EMBL/GenBank/DDBJ whole genome shotgun (WGS) entry which is preliminary data.</text>
</comment>
<proteinExistence type="predicted"/>
<protein>
    <recommendedName>
        <fullName evidence="3">Iron-containing redox enzyme family protein</fullName>
    </recommendedName>
</protein>
<dbReference type="InterPro" id="IPR016084">
    <property type="entry name" value="Haem_Oase-like_multi-hlx"/>
</dbReference>
<evidence type="ECO:0000313" key="1">
    <source>
        <dbReference type="EMBL" id="GEO99204.1"/>
    </source>
</evidence>
<dbReference type="RefSeq" id="WP_147078099.1">
    <property type="nucleotide sequence ID" value="NZ_BJZT01000014.1"/>
</dbReference>
<dbReference type="OrthoDB" id="8441019at2"/>
<dbReference type="SUPFAM" id="SSF48613">
    <property type="entry name" value="Heme oxygenase-like"/>
    <property type="match status" value="1"/>
</dbReference>
<keyword evidence="2" id="KW-1185">Reference proteome</keyword>
<dbReference type="EMBL" id="BJZT01000014">
    <property type="protein sequence ID" value="GEO99204.1"/>
    <property type="molecule type" value="Genomic_DNA"/>
</dbReference>
<sequence length="236" mass="25121">MGEAAGDLSPRGVVADLRNELDRLVAGLDQEPAIKAFKDGSADKALYVDFLVQTRHYVALTAPCLEAAGRRLKELGEHPELAELFFQKADEEAGHDILVDDDLRALGLDPEATLAAHPPGEWITAYNSWITAATNGRHPAAFLGSAYILEGLAVERAGKVAKALVATSSIPKIADAVTFLDLHAEADIGHVDDLERILAGLEDATECDAIVMTAAATRGAYLGMLDEVARTRSTAH</sequence>
<dbReference type="Gene3D" id="1.20.910.10">
    <property type="entry name" value="Heme oxygenase-like"/>
    <property type="match status" value="1"/>
</dbReference>
<gene>
    <name evidence="1" type="ORF">MHA02_15920</name>
</gene>
<dbReference type="SMART" id="SM01236">
    <property type="entry name" value="Haem_oxygenase_2"/>
    <property type="match status" value="1"/>
</dbReference>
<reference evidence="1 2" key="1">
    <citation type="submission" date="2019-07" db="EMBL/GenBank/DDBJ databases">
        <title>Whole genome shotgun sequence of Methylobacterium haplocladii NBRC 107714.</title>
        <authorList>
            <person name="Hosoyama A."/>
            <person name="Uohara A."/>
            <person name="Ohji S."/>
            <person name="Ichikawa N."/>
        </authorList>
    </citation>
    <scope>NUCLEOTIDE SEQUENCE [LARGE SCALE GENOMIC DNA]</scope>
    <source>
        <strain evidence="1 2">NBRC 107714</strain>
    </source>
</reference>
<evidence type="ECO:0000313" key="2">
    <source>
        <dbReference type="Proteomes" id="UP000321258"/>
    </source>
</evidence>
<dbReference type="Pfam" id="PF14518">
    <property type="entry name" value="Haem_oxygenas_2"/>
    <property type="match status" value="1"/>
</dbReference>